<organism evidence="2 3">
    <name type="scientific">Mytilus coruscus</name>
    <name type="common">Sea mussel</name>
    <dbReference type="NCBI Taxonomy" id="42192"/>
    <lineage>
        <taxon>Eukaryota</taxon>
        <taxon>Metazoa</taxon>
        <taxon>Spiralia</taxon>
        <taxon>Lophotrochozoa</taxon>
        <taxon>Mollusca</taxon>
        <taxon>Bivalvia</taxon>
        <taxon>Autobranchia</taxon>
        <taxon>Pteriomorphia</taxon>
        <taxon>Mytilida</taxon>
        <taxon>Mytiloidea</taxon>
        <taxon>Mytilidae</taxon>
        <taxon>Mytilinae</taxon>
        <taxon>Mytilus</taxon>
    </lineage>
</organism>
<sequence length="193" mass="21489">MADSNNINNSENSEQNEQNDSVNKHSDPLELTGSSQITHNNTDNQSQPPVMQQDAPLQPMPPPLFLQPINDVASTKSTNARLSSSSTSALNNISNSVSDADIDNCVERFSEAVVAIAEPFCKVTTSHKSEHRNAKLNFDKPWFSDELKILRRNYIRALNSNSSTNKYKTLNECKKTNKLKGTLSEASIHETRR</sequence>
<protein>
    <submittedName>
        <fullName evidence="2">Uncharacterized protein</fullName>
    </submittedName>
</protein>
<gene>
    <name evidence="2" type="ORF">MCOR_13732</name>
</gene>
<feature type="compositionally biased region" description="Low complexity" evidence="1">
    <location>
        <begin position="1"/>
        <end position="19"/>
    </location>
</feature>
<accession>A0A6J8B0M3</accession>
<reference evidence="2 3" key="1">
    <citation type="submission" date="2020-06" db="EMBL/GenBank/DDBJ databases">
        <authorList>
            <person name="Li R."/>
            <person name="Bekaert M."/>
        </authorList>
    </citation>
    <scope>NUCLEOTIDE SEQUENCE [LARGE SCALE GENOMIC DNA]</scope>
    <source>
        <strain evidence="3">wild</strain>
    </source>
</reference>
<evidence type="ECO:0000313" key="2">
    <source>
        <dbReference type="EMBL" id="CAC5377415.1"/>
    </source>
</evidence>
<keyword evidence="3" id="KW-1185">Reference proteome</keyword>
<feature type="region of interest" description="Disordered" evidence="1">
    <location>
        <begin position="1"/>
        <end position="69"/>
    </location>
</feature>
<dbReference type="EMBL" id="CACVKT020002368">
    <property type="protein sequence ID" value="CAC5377415.1"/>
    <property type="molecule type" value="Genomic_DNA"/>
</dbReference>
<name>A0A6J8B0M3_MYTCO</name>
<dbReference type="AlphaFoldDB" id="A0A6J8B0M3"/>
<feature type="compositionally biased region" description="Polar residues" evidence="1">
    <location>
        <begin position="32"/>
        <end position="50"/>
    </location>
</feature>
<proteinExistence type="predicted"/>
<dbReference type="Proteomes" id="UP000507470">
    <property type="component" value="Unassembled WGS sequence"/>
</dbReference>
<evidence type="ECO:0000256" key="1">
    <source>
        <dbReference type="SAM" id="MobiDB-lite"/>
    </source>
</evidence>
<evidence type="ECO:0000313" key="3">
    <source>
        <dbReference type="Proteomes" id="UP000507470"/>
    </source>
</evidence>